<name>A0A9P0H8V0_NEZVI</name>
<sequence>MVPWTLLRQKTYLEHTYESDNSRRTYQTI</sequence>
<proteinExistence type="predicted"/>
<gene>
    <name evidence="1" type="ORF">NEZAVI_LOCUS7385</name>
</gene>
<evidence type="ECO:0000313" key="1">
    <source>
        <dbReference type="EMBL" id="CAH1397589.1"/>
    </source>
</evidence>
<dbReference type="AlphaFoldDB" id="A0A9P0H8V0"/>
<keyword evidence="2" id="KW-1185">Reference proteome</keyword>
<reference evidence="1" key="1">
    <citation type="submission" date="2022-01" db="EMBL/GenBank/DDBJ databases">
        <authorList>
            <person name="King R."/>
        </authorList>
    </citation>
    <scope>NUCLEOTIDE SEQUENCE</scope>
</reference>
<protein>
    <submittedName>
        <fullName evidence="1">Uncharacterized protein</fullName>
    </submittedName>
</protein>
<dbReference type="Proteomes" id="UP001152798">
    <property type="component" value="Chromosome 3"/>
</dbReference>
<accession>A0A9P0H8V0</accession>
<organism evidence="1 2">
    <name type="scientific">Nezara viridula</name>
    <name type="common">Southern green stink bug</name>
    <name type="synonym">Cimex viridulus</name>
    <dbReference type="NCBI Taxonomy" id="85310"/>
    <lineage>
        <taxon>Eukaryota</taxon>
        <taxon>Metazoa</taxon>
        <taxon>Ecdysozoa</taxon>
        <taxon>Arthropoda</taxon>
        <taxon>Hexapoda</taxon>
        <taxon>Insecta</taxon>
        <taxon>Pterygota</taxon>
        <taxon>Neoptera</taxon>
        <taxon>Paraneoptera</taxon>
        <taxon>Hemiptera</taxon>
        <taxon>Heteroptera</taxon>
        <taxon>Panheteroptera</taxon>
        <taxon>Pentatomomorpha</taxon>
        <taxon>Pentatomoidea</taxon>
        <taxon>Pentatomidae</taxon>
        <taxon>Pentatominae</taxon>
        <taxon>Nezara</taxon>
    </lineage>
</organism>
<evidence type="ECO:0000313" key="2">
    <source>
        <dbReference type="Proteomes" id="UP001152798"/>
    </source>
</evidence>
<dbReference type="EMBL" id="OV725079">
    <property type="protein sequence ID" value="CAH1397589.1"/>
    <property type="molecule type" value="Genomic_DNA"/>
</dbReference>